<organism evidence="5 6">
    <name type="scientific">Paenibacillus motobuensis</name>
    <dbReference type="NCBI Taxonomy" id="295324"/>
    <lineage>
        <taxon>Bacteria</taxon>
        <taxon>Bacillati</taxon>
        <taxon>Bacillota</taxon>
        <taxon>Bacilli</taxon>
        <taxon>Bacillales</taxon>
        <taxon>Paenibacillaceae</taxon>
        <taxon>Paenibacillus</taxon>
    </lineage>
</organism>
<evidence type="ECO:0000256" key="1">
    <source>
        <dbReference type="ARBA" id="ARBA00005278"/>
    </source>
</evidence>
<keyword evidence="4" id="KW-0812">Transmembrane</keyword>
<comment type="similarity">
    <text evidence="1">Belongs to the GerABKA family.</text>
</comment>
<feature type="transmembrane region" description="Helical" evidence="4">
    <location>
        <begin position="423"/>
        <end position="450"/>
    </location>
</feature>
<feature type="region of interest" description="Disordered" evidence="3">
    <location>
        <begin position="482"/>
        <end position="517"/>
    </location>
</feature>
<evidence type="ECO:0000313" key="6">
    <source>
        <dbReference type="Proteomes" id="UP001500340"/>
    </source>
</evidence>
<dbReference type="PANTHER" id="PTHR22550:SF5">
    <property type="entry name" value="LEUCINE ZIPPER PROTEIN 4"/>
    <property type="match status" value="1"/>
</dbReference>
<evidence type="ECO:0000256" key="2">
    <source>
        <dbReference type="ARBA" id="ARBA00023136"/>
    </source>
</evidence>
<name>A0ABN0YRG3_9BACL</name>
<dbReference type="InterPro" id="IPR004995">
    <property type="entry name" value="Spore_Ger"/>
</dbReference>
<sequence length="517" mass="58441">MHYIKRIFNKNRKKNRPAYIKPSSIHQPVFPTVQENIEYMKDALFHTDDLVSQTVAIPGYTSQFLFMYTMCDQQKIRDEILKPISENKGADLKELLITMRANKHNDLEKTIDLLISGNAVLFIEGLEECYVIEVKSSHVRSISEPANERIVEGSHEGFVENVSINLQLVRKHIANRNLVVRRYQLGNETKIEAVIIYLRNIANPAIIEKIDHRIRSIEADSITSAEFVEEYIEESSLSPFPQLLHTERPDRVIGNLLEGRVALLAEGSPTALIMPVTFFSFYQSPDDYGYRSLQASFIRFIRVFSFVIAVALPAYYIAVVSFHFEVIPQDLLLPIKSSIEHIPFPPILEALFMELTIELLREAGMRLPGPVGQTIGIVGGLVIGDAVVKAGLVSNAMIIVVALTAIASFVVPSHEMSGSVRILRFPVMIAAALFGFIGIVYSLMIILIHLCLLESFGRPYFAPVAPFRWKDWKDTFIRMPQQKLKRRPHDPAPQQSNLQPQSEKEEKRDGQSEGATN</sequence>
<feature type="transmembrane region" description="Helical" evidence="4">
    <location>
        <begin position="392"/>
        <end position="411"/>
    </location>
</feature>
<protein>
    <submittedName>
        <fullName evidence="5">Spore germination protein GerKA</fullName>
    </submittedName>
</protein>
<feature type="compositionally biased region" description="Basic and acidic residues" evidence="3">
    <location>
        <begin position="502"/>
        <end position="511"/>
    </location>
</feature>
<feature type="transmembrane region" description="Helical" evidence="4">
    <location>
        <begin position="300"/>
        <end position="324"/>
    </location>
</feature>
<gene>
    <name evidence="5" type="primary">gerKA_1</name>
    <name evidence="5" type="ORF">GCM10008933_40210</name>
</gene>
<dbReference type="EMBL" id="BAAACX010000018">
    <property type="protein sequence ID" value="GAA0405893.1"/>
    <property type="molecule type" value="Genomic_DNA"/>
</dbReference>
<evidence type="ECO:0000256" key="4">
    <source>
        <dbReference type="SAM" id="Phobius"/>
    </source>
</evidence>
<keyword evidence="2 4" id="KW-0472">Membrane</keyword>
<proteinExistence type="inferred from homology"/>
<dbReference type="PIRSF" id="PIRSF005690">
    <property type="entry name" value="GerBA"/>
    <property type="match status" value="1"/>
</dbReference>
<reference evidence="5 6" key="1">
    <citation type="journal article" date="2019" name="Int. J. Syst. Evol. Microbiol.">
        <title>The Global Catalogue of Microorganisms (GCM) 10K type strain sequencing project: providing services to taxonomists for standard genome sequencing and annotation.</title>
        <authorList>
            <consortium name="The Broad Institute Genomics Platform"/>
            <consortium name="The Broad Institute Genome Sequencing Center for Infectious Disease"/>
            <person name="Wu L."/>
            <person name="Ma J."/>
        </authorList>
    </citation>
    <scope>NUCLEOTIDE SEQUENCE [LARGE SCALE GENOMIC DNA]</scope>
    <source>
        <strain evidence="5 6">JCM 12774</strain>
    </source>
</reference>
<dbReference type="PANTHER" id="PTHR22550">
    <property type="entry name" value="SPORE GERMINATION PROTEIN"/>
    <property type="match status" value="1"/>
</dbReference>
<comment type="caution">
    <text evidence="5">The sequence shown here is derived from an EMBL/GenBank/DDBJ whole genome shotgun (WGS) entry which is preliminary data.</text>
</comment>
<keyword evidence="4" id="KW-1133">Transmembrane helix</keyword>
<dbReference type="Proteomes" id="UP001500340">
    <property type="component" value="Unassembled WGS sequence"/>
</dbReference>
<evidence type="ECO:0000256" key="3">
    <source>
        <dbReference type="SAM" id="MobiDB-lite"/>
    </source>
</evidence>
<accession>A0ABN0YRG3</accession>
<evidence type="ECO:0000313" key="5">
    <source>
        <dbReference type="EMBL" id="GAA0405893.1"/>
    </source>
</evidence>
<dbReference type="Pfam" id="PF03323">
    <property type="entry name" value="GerA"/>
    <property type="match status" value="1"/>
</dbReference>
<dbReference type="InterPro" id="IPR050768">
    <property type="entry name" value="UPF0353/GerABKA_families"/>
</dbReference>
<keyword evidence="6" id="KW-1185">Reference proteome</keyword>